<accession>A0A1C7EDT0</accession>
<evidence type="ECO:0000313" key="2">
    <source>
        <dbReference type="EMBL" id="ANU21557.1"/>
    </source>
</evidence>
<dbReference type="Proteomes" id="UP000092650">
    <property type="component" value="Chromosome"/>
</dbReference>
<dbReference type="SUPFAM" id="SSF52540">
    <property type="entry name" value="P-loop containing nucleoside triphosphate hydrolases"/>
    <property type="match status" value="1"/>
</dbReference>
<dbReference type="PANTHER" id="PTHR30153">
    <property type="entry name" value="REPLICATIVE DNA HELICASE DNAB"/>
    <property type="match status" value="1"/>
</dbReference>
<dbReference type="GO" id="GO:0006260">
    <property type="term" value="P:DNA replication"/>
    <property type="evidence" value="ECO:0007669"/>
    <property type="project" value="InterPro"/>
</dbReference>
<organism evidence="2 3">
    <name type="scientific">Planococcus plakortidis</name>
    <dbReference type="NCBI Taxonomy" id="1038856"/>
    <lineage>
        <taxon>Bacteria</taxon>
        <taxon>Bacillati</taxon>
        <taxon>Bacillota</taxon>
        <taxon>Bacilli</taxon>
        <taxon>Bacillales</taxon>
        <taxon>Caryophanaceae</taxon>
        <taxon>Planococcus</taxon>
    </lineage>
</organism>
<dbReference type="KEGG" id="ppla:BBI15_15900"/>
<dbReference type="Gene3D" id="3.40.50.300">
    <property type="entry name" value="P-loop containing nucleotide triphosphate hydrolases"/>
    <property type="match status" value="1"/>
</dbReference>
<dbReference type="Gene3D" id="3.90.1640.10">
    <property type="entry name" value="inorganic pyrophosphatase (n-terminal core)"/>
    <property type="match status" value="1"/>
</dbReference>
<reference evidence="2" key="1">
    <citation type="submission" date="2016-10" db="EMBL/GenBank/DDBJ databases">
        <authorList>
            <person name="See-Too W.S."/>
        </authorList>
    </citation>
    <scope>NUCLEOTIDE SEQUENCE [LARGE SCALE GENOMIC DNA]</scope>
    <source>
        <strain evidence="2">DSM 23997</strain>
    </source>
</reference>
<dbReference type="EMBL" id="CP016539">
    <property type="protein sequence ID" value="ANU21557.1"/>
    <property type="molecule type" value="Genomic_DNA"/>
</dbReference>
<dbReference type="GO" id="GO:0005829">
    <property type="term" value="C:cytosol"/>
    <property type="evidence" value="ECO:0007669"/>
    <property type="project" value="TreeGrafter"/>
</dbReference>
<feature type="domain" description="SF4 helicase" evidence="1">
    <location>
        <begin position="1"/>
        <end position="140"/>
    </location>
</feature>
<dbReference type="GO" id="GO:0003678">
    <property type="term" value="F:DNA helicase activity"/>
    <property type="evidence" value="ECO:0007669"/>
    <property type="project" value="InterPro"/>
</dbReference>
<dbReference type="GO" id="GO:0005524">
    <property type="term" value="F:ATP binding"/>
    <property type="evidence" value="ECO:0007669"/>
    <property type="project" value="InterPro"/>
</dbReference>
<dbReference type="PROSITE" id="PS51199">
    <property type="entry name" value="SF4_HELICASE"/>
    <property type="match status" value="1"/>
</dbReference>
<dbReference type="InterPro" id="IPR007694">
    <property type="entry name" value="DNA_helicase_DnaB-like_C"/>
</dbReference>
<dbReference type="Pfam" id="PF03796">
    <property type="entry name" value="DnaB_C"/>
    <property type="match status" value="1"/>
</dbReference>
<gene>
    <name evidence="2" type="ORF">BBI15_15900</name>
</gene>
<dbReference type="AlphaFoldDB" id="A0A1C7EDT0"/>
<dbReference type="PANTHER" id="PTHR30153:SF2">
    <property type="entry name" value="REPLICATIVE DNA HELICASE"/>
    <property type="match status" value="1"/>
</dbReference>
<proteinExistence type="predicted"/>
<dbReference type="STRING" id="1038856.BBI15_15900"/>
<evidence type="ECO:0000313" key="3">
    <source>
        <dbReference type="Proteomes" id="UP000092650"/>
    </source>
</evidence>
<protein>
    <recommendedName>
        <fullName evidence="1">SF4 helicase domain-containing protein</fullName>
    </recommendedName>
</protein>
<keyword evidence="3" id="KW-1185">Reference proteome</keyword>
<dbReference type="InterPro" id="IPR027417">
    <property type="entry name" value="P-loop_NTPase"/>
</dbReference>
<sequence>MVLFDYHRRGVEFIDNTLLVYLEPYASSTAELVTELIEYQPKHDKMTMLEATSMLGARYRRVRSEQDKRPMISGLRESGSIEQDADSVSFLYREDYYDKETENQNMLEITIAMQCNGPTDAVTLTFVKEFNKFVKIDWSQHMAPPAP</sequence>
<name>A0A1C7EDT0_9BACL</name>
<evidence type="ECO:0000259" key="1">
    <source>
        <dbReference type="PROSITE" id="PS51199"/>
    </source>
</evidence>